<evidence type="ECO:0000256" key="2">
    <source>
        <dbReference type="ARBA" id="ARBA00022692"/>
    </source>
</evidence>
<dbReference type="GeneID" id="9420710"/>
<evidence type="ECO:0000256" key="4">
    <source>
        <dbReference type="ARBA" id="ARBA00023136"/>
    </source>
</evidence>
<organism evidence="7 9">
    <name type="scientific">Halalkalicoccus jeotgali (strain DSM 18796 / CECT 7217 / JCM 14584 / KCTC 4019 / B3)</name>
    <dbReference type="NCBI Taxonomy" id="795797"/>
    <lineage>
        <taxon>Archaea</taxon>
        <taxon>Methanobacteriati</taxon>
        <taxon>Methanobacteriota</taxon>
        <taxon>Stenosarchaea group</taxon>
        <taxon>Halobacteria</taxon>
        <taxon>Halobacteriales</taxon>
        <taxon>Halococcaceae</taxon>
        <taxon>Halalkalicoccus</taxon>
    </lineage>
</organism>
<proteinExistence type="predicted"/>
<dbReference type="Proteomes" id="UP000011645">
    <property type="component" value="Unassembled WGS sequence"/>
</dbReference>
<keyword evidence="10" id="KW-1185">Reference proteome</keyword>
<sequence>MDLITILLIVVGGVLVMTMAASVIVIGFDSISKARTELRHQIRESGPYLVGLGVVYLLNKLAHHLTTTLSGIIGVNITDTLVAIEGGLVGQLQALLPMQAAVWYFTFAYVFGFAFVLVFPIIAYLLLPTQRHLKELLVAYMINYGAGTVFYTLFIAYGPRRALPTEVGQPMFEQFPEIMTLTAAINTSSNVFPSLHTSMAITVLLFAWWTREEYPRWLWISAVFVLSIVVSTMYLGIHWLIDVVAGVILAVASVYFARWFVAWADNRNVPNPHTSLETETQD</sequence>
<dbReference type="PANTHER" id="PTHR31310">
    <property type="match status" value="1"/>
</dbReference>
<feature type="transmembrane region" description="Helical" evidence="5">
    <location>
        <begin position="6"/>
        <end position="28"/>
    </location>
</feature>
<dbReference type="EMBL" id="AOHV01000027">
    <property type="protein sequence ID" value="ELY37009.1"/>
    <property type="molecule type" value="Genomic_DNA"/>
</dbReference>
<dbReference type="InterPro" id="IPR036938">
    <property type="entry name" value="PAP2/HPO_sf"/>
</dbReference>
<keyword evidence="2 5" id="KW-0812">Transmembrane</keyword>
<dbReference type="AlphaFoldDB" id="D8J906"/>
<dbReference type="CDD" id="cd03386">
    <property type="entry name" value="PAP2_Aur1_like"/>
    <property type="match status" value="1"/>
</dbReference>
<feature type="transmembrane region" description="Helical" evidence="5">
    <location>
        <begin position="217"/>
        <end position="237"/>
    </location>
</feature>
<dbReference type="EMBL" id="CP002062">
    <property type="protein sequence ID" value="ADJ16275.1"/>
    <property type="molecule type" value="Genomic_DNA"/>
</dbReference>
<dbReference type="eggNOG" id="arCOG03951">
    <property type="taxonomic scope" value="Archaea"/>
</dbReference>
<feature type="transmembrane region" description="Helical" evidence="5">
    <location>
        <begin position="243"/>
        <end position="261"/>
    </location>
</feature>
<dbReference type="PANTHER" id="PTHR31310:SF7">
    <property type="entry name" value="PA-PHOSPHATASE RELATED-FAMILY PROTEIN DDB_G0268928"/>
    <property type="match status" value="1"/>
</dbReference>
<dbReference type="GO" id="GO:0016020">
    <property type="term" value="C:membrane"/>
    <property type="evidence" value="ECO:0007669"/>
    <property type="project" value="UniProtKB-SubCell"/>
</dbReference>
<feature type="transmembrane region" description="Helical" evidence="5">
    <location>
        <begin position="101"/>
        <end position="125"/>
    </location>
</feature>
<evidence type="ECO:0000256" key="5">
    <source>
        <dbReference type="SAM" id="Phobius"/>
    </source>
</evidence>
<dbReference type="SUPFAM" id="SSF48317">
    <property type="entry name" value="Acid phosphatase/Vanadium-dependent haloperoxidase"/>
    <property type="match status" value="1"/>
</dbReference>
<dbReference type="Proteomes" id="UP000000390">
    <property type="component" value="Chromosome"/>
</dbReference>
<dbReference type="HOGENOM" id="CLU_082638_0_0_2"/>
<evidence type="ECO:0000313" key="9">
    <source>
        <dbReference type="Proteomes" id="UP000000390"/>
    </source>
</evidence>
<dbReference type="STRING" id="795797.HacjB3_14470"/>
<evidence type="ECO:0000259" key="6">
    <source>
        <dbReference type="SMART" id="SM00014"/>
    </source>
</evidence>
<gene>
    <name evidence="7" type="ordered locus">HacjB3_14470</name>
    <name evidence="8" type="ORF">C497_09708</name>
</gene>
<accession>D8J906</accession>
<evidence type="ECO:0000313" key="10">
    <source>
        <dbReference type="Proteomes" id="UP000011645"/>
    </source>
</evidence>
<feature type="transmembrane region" description="Helical" evidence="5">
    <location>
        <begin position="191"/>
        <end position="210"/>
    </location>
</feature>
<dbReference type="RefSeq" id="WP_008416338.1">
    <property type="nucleotide sequence ID" value="NC_014297.1"/>
</dbReference>
<feature type="domain" description="Phosphatidic acid phosphatase type 2/haloperoxidase" evidence="6">
    <location>
        <begin position="139"/>
        <end position="258"/>
    </location>
</feature>
<dbReference type="InterPro" id="IPR000326">
    <property type="entry name" value="PAP2/HPO"/>
</dbReference>
<dbReference type="OrthoDB" id="329477at2157"/>
<evidence type="ECO:0000313" key="8">
    <source>
        <dbReference type="EMBL" id="ELY37009.1"/>
    </source>
</evidence>
<evidence type="ECO:0000256" key="3">
    <source>
        <dbReference type="ARBA" id="ARBA00022989"/>
    </source>
</evidence>
<keyword evidence="3 5" id="KW-1133">Transmembrane helix</keyword>
<dbReference type="SMART" id="SM00014">
    <property type="entry name" value="acidPPc"/>
    <property type="match status" value="1"/>
</dbReference>
<comment type="subcellular location">
    <subcellularLocation>
        <location evidence="1">Membrane</location>
        <topology evidence="1">Multi-pass membrane protein</topology>
    </subcellularLocation>
</comment>
<keyword evidence="4 5" id="KW-0472">Membrane</keyword>
<evidence type="ECO:0000256" key="1">
    <source>
        <dbReference type="ARBA" id="ARBA00004141"/>
    </source>
</evidence>
<protein>
    <submittedName>
        <fullName evidence="7">Phosphoesterase PA-phosphatase related protein</fullName>
    </submittedName>
    <submittedName>
        <fullName evidence="8">Phosphoesterase PA-phosphatase-like protein</fullName>
    </submittedName>
</protein>
<reference evidence="7 9" key="1">
    <citation type="journal article" date="2010" name="J. Bacteriol.">
        <title>Complete genome sequence of Halalkalicoccus jeotgali B3(T), an extremely halophilic archaeon.</title>
        <authorList>
            <person name="Roh S.W."/>
            <person name="Nam Y.D."/>
            <person name="Nam S.H."/>
            <person name="Choi S.H."/>
            <person name="Park H.S."/>
            <person name="Bae J.W."/>
        </authorList>
    </citation>
    <scope>NUCLEOTIDE SEQUENCE [LARGE SCALE GENOMIC DNA]</scope>
    <source>
        <strain evidence="7">B3</strain>
        <strain evidence="9">DSM 18796 / CECT 7217 / JCM 14584 / KCTC 4019 / B3</strain>
    </source>
</reference>
<dbReference type="InterPro" id="IPR026841">
    <property type="entry name" value="Aur1/Ipt1"/>
</dbReference>
<dbReference type="Gene3D" id="1.20.144.10">
    <property type="entry name" value="Phosphatidic acid phosphatase type 2/haloperoxidase"/>
    <property type="match status" value="1"/>
</dbReference>
<dbReference type="PATRIC" id="fig|795797.18.peg.2896"/>
<dbReference type="KEGG" id="hje:HacjB3_14470"/>
<dbReference type="Pfam" id="PF14378">
    <property type="entry name" value="PAP2_3"/>
    <property type="match status" value="1"/>
</dbReference>
<reference evidence="8 10" key="2">
    <citation type="journal article" date="2014" name="PLoS Genet.">
        <title>Phylogenetically driven sequencing of extremely halophilic archaea reveals strategies for static and dynamic osmo-response.</title>
        <authorList>
            <person name="Becker E.A."/>
            <person name="Seitzer P.M."/>
            <person name="Tritt A."/>
            <person name="Larsen D."/>
            <person name="Krusor M."/>
            <person name="Yao A.I."/>
            <person name="Wu D."/>
            <person name="Madern D."/>
            <person name="Eisen J.A."/>
            <person name="Darling A.E."/>
            <person name="Facciotti M.T."/>
        </authorList>
    </citation>
    <scope>NUCLEOTIDE SEQUENCE [LARGE SCALE GENOMIC DNA]</scope>
    <source>
        <strain evidence="8">B3</strain>
        <strain evidence="10">DSM 18796 / CECT 7217 / JCM 14584 / KCTC 4019 / B3</strain>
    </source>
</reference>
<dbReference type="InterPro" id="IPR052185">
    <property type="entry name" value="IPC_Synthase-Related"/>
</dbReference>
<evidence type="ECO:0000313" key="7">
    <source>
        <dbReference type="EMBL" id="ADJ16275.1"/>
    </source>
</evidence>
<name>D8J906_HALJB</name>
<feature type="transmembrane region" description="Helical" evidence="5">
    <location>
        <begin position="137"/>
        <end position="157"/>
    </location>
</feature>